<dbReference type="Proteomes" id="UP000828390">
    <property type="component" value="Unassembled WGS sequence"/>
</dbReference>
<evidence type="ECO:0000313" key="4">
    <source>
        <dbReference type="Proteomes" id="UP000828390"/>
    </source>
</evidence>
<dbReference type="GO" id="GO:0003677">
    <property type="term" value="F:DNA binding"/>
    <property type="evidence" value="ECO:0007669"/>
    <property type="project" value="UniProtKB-KW"/>
</dbReference>
<reference evidence="3" key="2">
    <citation type="submission" date="2020-11" db="EMBL/GenBank/DDBJ databases">
        <authorList>
            <person name="McCartney M.A."/>
            <person name="Auch B."/>
            <person name="Kono T."/>
            <person name="Mallez S."/>
            <person name="Becker A."/>
            <person name="Gohl D.M."/>
            <person name="Silverstein K.A.T."/>
            <person name="Koren S."/>
            <person name="Bechman K.B."/>
            <person name="Herman A."/>
            <person name="Abrahante J.E."/>
            <person name="Garbe J."/>
        </authorList>
    </citation>
    <scope>NUCLEOTIDE SEQUENCE</scope>
    <source>
        <strain evidence="3">Duluth1</strain>
        <tissue evidence="3">Whole animal</tissue>
    </source>
</reference>
<comment type="caution">
    <text evidence="3">The sequence shown here is derived from an EMBL/GenBank/DDBJ whole genome shotgun (WGS) entry which is preliminary data.</text>
</comment>
<dbReference type="InterPro" id="IPR010998">
    <property type="entry name" value="Integrase_recombinase_N"/>
</dbReference>
<reference evidence="3" key="1">
    <citation type="journal article" date="2019" name="bioRxiv">
        <title>The Genome of the Zebra Mussel, Dreissena polymorpha: A Resource for Invasive Species Research.</title>
        <authorList>
            <person name="McCartney M.A."/>
            <person name="Auch B."/>
            <person name="Kono T."/>
            <person name="Mallez S."/>
            <person name="Zhang Y."/>
            <person name="Obille A."/>
            <person name="Becker A."/>
            <person name="Abrahante J.E."/>
            <person name="Garbe J."/>
            <person name="Badalamenti J.P."/>
            <person name="Herman A."/>
            <person name="Mangelson H."/>
            <person name="Liachko I."/>
            <person name="Sullivan S."/>
            <person name="Sone E.D."/>
            <person name="Koren S."/>
            <person name="Silverstein K.A.T."/>
            <person name="Beckman K.B."/>
            <person name="Gohl D.M."/>
        </authorList>
    </citation>
    <scope>NUCLEOTIDE SEQUENCE</scope>
    <source>
        <strain evidence="3">Duluth1</strain>
        <tissue evidence="3">Whole animal</tissue>
    </source>
</reference>
<dbReference type="AlphaFoldDB" id="A0A9D4R6D8"/>
<proteinExistence type="predicted"/>
<keyword evidence="4" id="KW-1185">Reference proteome</keyword>
<name>A0A9D4R6D8_DREPO</name>
<feature type="compositionally biased region" description="Polar residues" evidence="2">
    <location>
        <begin position="46"/>
        <end position="58"/>
    </location>
</feature>
<dbReference type="SUPFAM" id="SSF47823">
    <property type="entry name" value="lambda integrase-like, N-terminal domain"/>
    <property type="match status" value="1"/>
</dbReference>
<organism evidence="3 4">
    <name type="scientific">Dreissena polymorpha</name>
    <name type="common">Zebra mussel</name>
    <name type="synonym">Mytilus polymorpha</name>
    <dbReference type="NCBI Taxonomy" id="45954"/>
    <lineage>
        <taxon>Eukaryota</taxon>
        <taxon>Metazoa</taxon>
        <taxon>Spiralia</taxon>
        <taxon>Lophotrochozoa</taxon>
        <taxon>Mollusca</taxon>
        <taxon>Bivalvia</taxon>
        <taxon>Autobranchia</taxon>
        <taxon>Heteroconchia</taxon>
        <taxon>Euheterodonta</taxon>
        <taxon>Imparidentia</taxon>
        <taxon>Neoheterodontei</taxon>
        <taxon>Myida</taxon>
        <taxon>Dreissenoidea</taxon>
        <taxon>Dreissenidae</taxon>
        <taxon>Dreissena</taxon>
    </lineage>
</organism>
<feature type="region of interest" description="Disordered" evidence="2">
    <location>
        <begin position="27"/>
        <end position="58"/>
    </location>
</feature>
<evidence type="ECO:0000256" key="2">
    <source>
        <dbReference type="SAM" id="MobiDB-lite"/>
    </source>
</evidence>
<evidence type="ECO:0000313" key="3">
    <source>
        <dbReference type="EMBL" id="KAH3856801.1"/>
    </source>
</evidence>
<dbReference type="PANTHER" id="PTHR35617">
    <property type="entry name" value="PHAGE_INTEGRASE DOMAIN-CONTAINING PROTEIN"/>
    <property type="match status" value="1"/>
</dbReference>
<protein>
    <submittedName>
        <fullName evidence="3">Uncharacterized protein</fullName>
    </submittedName>
</protein>
<dbReference type="Gene3D" id="1.10.150.130">
    <property type="match status" value="1"/>
</dbReference>
<dbReference type="PANTHER" id="PTHR35617:SF3">
    <property type="entry name" value="CORE-BINDING (CB) DOMAIN-CONTAINING PROTEIN"/>
    <property type="match status" value="1"/>
</dbReference>
<sequence length="151" mass="16361">MSGHHGHSTMGNAVLVATCDAVSCGQTSNTPSSTKTVKSSAHRQKTSIGASTSDDSMQSVTDSFRSRAFSKQSTKNIIASLRTTTKCEYQVYINRWFSFCGERMIDTMFVSINDVVEFLTIEFKKGLSYCSINTARAALSSLGITLGQFSA</sequence>
<accession>A0A9D4R6D8</accession>
<evidence type="ECO:0000256" key="1">
    <source>
        <dbReference type="ARBA" id="ARBA00023125"/>
    </source>
</evidence>
<keyword evidence="1" id="KW-0238">DNA-binding</keyword>
<feature type="compositionally biased region" description="Polar residues" evidence="2">
    <location>
        <begin position="27"/>
        <end position="39"/>
    </location>
</feature>
<dbReference type="EMBL" id="JAIWYP010000003">
    <property type="protein sequence ID" value="KAH3856801.1"/>
    <property type="molecule type" value="Genomic_DNA"/>
</dbReference>
<gene>
    <name evidence="3" type="ORF">DPMN_099396</name>
</gene>